<comment type="caution">
    <text evidence="2">The sequence shown here is derived from an EMBL/GenBank/DDBJ whole genome shotgun (WGS) entry which is preliminary data.</text>
</comment>
<protein>
    <submittedName>
        <fullName evidence="2">Ribosomal L7Ae/L30e/S12e/Gadd45 family protein</fullName>
    </submittedName>
</protein>
<sequence>MLIINRLERNFLVMNKDQTLQLLGLIRRANALITGEELVVGAIRNKKAKLVLLASDAGKNTTKKISDKAQFYEITVIRDFTREQLSNATGMARSVYAVTNPGFAKKILQKN</sequence>
<dbReference type="InterPro" id="IPR004038">
    <property type="entry name" value="Ribosomal_eL8/eL30/eS12/Gad45"/>
</dbReference>
<feature type="domain" description="Ribosomal protein eL8/eL30/eS12/Gadd45" evidence="1">
    <location>
        <begin position="20"/>
        <end position="106"/>
    </location>
</feature>
<evidence type="ECO:0000259" key="1">
    <source>
        <dbReference type="Pfam" id="PF01248"/>
    </source>
</evidence>
<dbReference type="SUPFAM" id="SSF55315">
    <property type="entry name" value="L30e-like"/>
    <property type="match status" value="1"/>
</dbReference>
<dbReference type="Gene3D" id="3.30.1330.30">
    <property type="match status" value="1"/>
</dbReference>
<organism evidence="2 3">
    <name type="scientific">Periweissella beninensis</name>
    <dbReference type="NCBI Taxonomy" id="504936"/>
    <lineage>
        <taxon>Bacteria</taxon>
        <taxon>Bacillati</taxon>
        <taxon>Bacillota</taxon>
        <taxon>Bacilli</taxon>
        <taxon>Lactobacillales</taxon>
        <taxon>Lactobacillaceae</taxon>
        <taxon>Periweissella</taxon>
    </lineage>
</organism>
<proteinExistence type="predicted"/>
<evidence type="ECO:0000313" key="3">
    <source>
        <dbReference type="Proteomes" id="UP001057481"/>
    </source>
</evidence>
<name>A0ABT0VFX5_9LACO</name>
<evidence type="ECO:0000313" key="2">
    <source>
        <dbReference type="EMBL" id="MCM2436591.1"/>
    </source>
</evidence>
<keyword evidence="3" id="KW-1185">Reference proteome</keyword>
<reference evidence="2" key="1">
    <citation type="submission" date="2021-04" db="EMBL/GenBank/DDBJ databases">
        <title>Taxonomic assessment of Weissella genus.</title>
        <authorList>
            <person name="Fanelli F."/>
            <person name="Chieffi D."/>
            <person name="Dell'Aquila A."/>
            <person name="Gyu-Sung C."/>
            <person name="Franz C.M.A.P."/>
            <person name="Fusco V."/>
        </authorList>
    </citation>
    <scope>NUCLEOTIDE SEQUENCE</scope>
    <source>
        <strain evidence="2">LMG 25373</strain>
    </source>
</reference>
<dbReference type="Pfam" id="PF01248">
    <property type="entry name" value="Ribosomal_L7Ae"/>
    <property type="match status" value="1"/>
</dbReference>
<gene>
    <name evidence="2" type="ORF">KAK10_01400</name>
</gene>
<accession>A0ABT0VFX5</accession>
<dbReference type="Proteomes" id="UP001057481">
    <property type="component" value="Unassembled WGS sequence"/>
</dbReference>
<dbReference type="EMBL" id="JAGMVS010000037">
    <property type="protein sequence ID" value="MCM2436591.1"/>
    <property type="molecule type" value="Genomic_DNA"/>
</dbReference>
<dbReference type="InterPro" id="IPR029064">
    <property type="entry name" value="Ribosomal_eL30-like_sf"/>
</dbReference>